<evidence type="ECO:0000313" key="2">
    <source>
        <dbReference type="EMBL" id="PRP88598.1"/>
    </source>
</evidence>
<dbReference type="Proteomes" id="UP000241769">
    <property type="component" value="Unassembled WGS sequence"/>
</dbReference>
<evidence type="ECO:0000256" key="1">
    <source>
        <dbReference type="SAM" id="SignalP"/>
    </source>
</evidence>
<proteinExistence type="predicted"/>
<sequence length="132" mass="14708">MRSTTLILSLFVLLAFIVVSSDAVDLNICKYCKYCKECRHCNECPCTDRENCKFCKYCKACSVCSVCSSCKKGGFLESLTSFAEKWGLASYVADVDLDNLDEELKTLKTDNGPKTIPRVVPKAKVPEPKTEL</sequence>
<protein>
    <recommendedName>
        <fullName evidence="4">TNFR-Cys domain-containing protein</fullName>
    </recommendedName>
</protein>
<dbReference type="InParanoid" id="A0A2P6NXG5"/>
<name>A0A2P6NXG5_9EUKA</name>
<dbReference type="AlphaFoldDB" id="A0A2P6NXG5"/>
<feature type="signal peptide" evidence="1">
    <location>
        <begin position="1"/>
        <end position="23"/>
    </location>
</feature>
<comment type="caution">
    <text evidence="2">The sequence shown here is derived from an EMBL/GenBank/DDBJ whole genome shotgun (WGS) entry which is preliminary data.</text>
</comment>
<reference evidence="2 3" key="1">
    <citation type="journal article" date="2018" name="Genome Biol. Evol.">
        <title>Multiple Roots of Fruiting Body Formation in Amoebozoa.</title>
        <authorList>
            <person name="Hillmann F."/>
            <person name="Forbes G."/>
            <person name="Novohradska S."/>
            <person name="Ferling I."/>
            <person name="Riege K."/>
            <person name="Groth M."/>
            <person name="Westermann M."/>
            <person name="Marz M."/>
            <person name="Spaller T."/>
            <person name="Winckler T."/>
            <person name="Schaap P."/>
            <person name="Glockner G."/>
        </authorList>
    </citation>
    <scope>NUCLEOTIDE SEQUENCE [LARGE SCALE GENOMIC DNA]</scope>
    <source>
        <strain evidence="2 3">Jena</strain>
    </source>
</reference>
<evidence type="ECO:0000313" key="3">
    <source>
        <dbReference type="Proteomes" id="UP000241769"/>
    </source>
</evidence>
<dbReference type="STRING" id="1890364.A0A2P6NXG5"/>
<dbReference type="EMBL" id="MDYQ01000009">
    <property type="protein sequence ID" value="PRP88598.1"/>
    <property type="molecule type" value="Genomic_DNA"/>
</dbReference>
<evidence type="ECO:0008006" key="4">
    <source>
        <dbReference type="Google" id="ProtNLM"/>
    </source>
</evidence>
<feature type="chain" id="PRO_5015183006" description="TNFR-Cys domain-containing protein" evidence="1">
    <location>
        <begin position="24"/>
        <end position="132"/>
    </location>
</feature>
<keyword evidence="3" id="KW-1185">Reference proteome</keyword>
<organism evidence="2 3">
    <name type="scientific">Planoprotostelium fungivorum</name>
    <dbReference type="NCBI Taxonomy" id="1890364"/>
    <lineage>
        <taxon>Eukaryota</taxon>
        <taxon>Amoebozoa</taxon>
        <taxon>Evosea</taxon>
        <taxon>Variosea</taxon>
        <taxon>Cavosteliida</taxon>
        <taxon>Cavosteliaceae</taxon>
        <taxon>Planoprotostelium</taxon>
    </lineage>
</organism>
<gene>
    <name evidence="2" type="ORF">PROFUN_03009</name>
</gene>
<keyword evidence="1" id="KW-0732">Signal</keyword>
<accession>A0A2P6NXG5</accession>